<comment type="subcellular location">
    <subcellularLocation>
        <location evidence="1">Periplasm</location>
    </subcellularLocation>
</comment>
<dbReference type="OrthoDB" id="41208at2"/>
<evidence type="ECO:0000256" key="1">
    <source>
        <dbReference type="ARBA" id="ARBA00004418"/>
    </source>
</evidence>
<dbReference type="InterPro" id="IPR006059">
    <property type="entry name" value="SBP"/>
</dbReference>
<dbReference type="RefSeq" id="WP_149485021.1">
    <property type="nucleotide sequence ID" value="NZ_CP036150.1"/>
</dbReference>
<accession>A0A5C1QIG6</accession>
<evidence type="ECO:0000256" key="3">
    <source>
        <dbReference type="ARBA" id="ARBA00022448"/>
    </source>
</evidence>
<dbReference type="AlphaFoldDB" id="A0A5C1QIG6"/>
<dbReference type="Gene3D" id="3.40.190.10">
    <property type="entry name" value="Periplasmic binding protein-like II"/>
    <property type="match status" value="2"/>
</dbReference>
<dbReference type="KEGG" id="ock:EXM22_02630"/>
<evidence type="ECO:0000313" key="5">
    <source>
        <dbReference type="Proteomes" id="UP000324209"/>
    </source>
</evidence>
<name>A0A5C1QIG6_9SPIO</name>
<protein>
    <submittedName>
        <fullName evidence="4">Carbohydrate ABC transporter substrate-binding protein</fullName>
    </submittedName>
</protein>
<sequence length="423" mass="48831">MNHRLTRRFLLLFQALPYFVFPGGSQDETITLKETIVYHTEMTDSLSREADEEIIKRFSQNHPGIEVLYSSNTLTEAGKSDAAFKSFPSDLVHLPGGHRVYSLVEAGKVMDISEIWEHQVWYDSYAPSWQDMSSLEGKQYLIPGSWYWWALYYKPSVFERFSLEVPVLWEDFLSLCETLVDQGITPFAIGTKYPWTGAAWFDYFNMRINGPEFHRDLMRGNAAYDDPRVKKVFQEWGSMIDKGYFIDHSASYSWFEVIPSLLEEKTAMCLMGNFILDAIPAENREDVDFFRFPLYNTEKAIGEVVPSEVFLIPAESKHKDGASDLIAHFGSTDIQDYIAGKTGRLSANRLVDSSLYKLQEQKGIQMVNSSDFIFQSYEYETSAEMAQWGMEAFQEIWEHHSESDINRICSSLEKMRQSSDLIH</sequence>
<keyword evidence="3" id="KW-0813">Transport</keyword>
<dbReference type="PANTHER" id="PTHR43649">
    <property type="entry name" value="ARABINOSE-BINDING PROTEIN-RELATED"/>
    <property type="match status" value="1"/>
</dbReference>
<dbReference type="GO" id="GO:0042597">
    <property type="term" value="C:periplasmic space"/>
    <property type="evidence" value="ECO:0007669"/>
    <property type="project" value="UniProtKB-SubCell"/>
</dbReference>
<reference evidence="4 5" key="1">
    <citation type="submission" date="2019-02" db="EMBL/GenBank/DDBJ databases">
        <title>Complete Genome Sequence and Methylome Analysis of free living Spirochaetas.</title>
        <authorList>
            <person name="Fomenkov A."/>
            <person name="Dubinina G."/>
            <person name="Leshcheva N."/>
            <person name="Mikheeva N."/>
            <person name="Grabovich M."/>
            <person name="Vincze T."/>
            <person name="Roberts R.J."/>
        </authorList>
    </citation>
    <scope>NUCLEOTIDE SEQUENCE [LARGE SCALE GENOMIC DNA]</scope>
    <source>
        <strain evidence="4 5">K2</strain>
    </source>
</reference>
<keyword evidence="5" id="KW-1185">Reference proteome</keyword>
<organism evidence="4 5">
    <name type="scientific">Oceanispirochaeta crateris</name>
    <dbReference type="NCBI Taxonomy" id="2518645"/>
    <lineage>
        <taxon>Bacteria</taxon>
        <taxon>Pseudomonadati</taxon>
        <taxon>Spirochaetota</taxon>
        <taxon>Spirochaetia</taxon>
        <taxon>Spirochaetales</taxon>
        <taxon>Spirochaetaceae</taxon>
        <taxon>Oceanispirochaeta</taxon>
    </lineage>
</organism>
<comment type="similarity">
    <text evidence="2">Belongs to the bacterial solute-binding protein 1 family.</text>
</comment>
<dbReference type="EMBL" id="CP036150">
    <property type="protein sequence ID" value="QEN06939.1"/>
    <property type="molecule type" value="Genomic_DNA"/>
</dbReference>
<gene>
    <name evidence="4" type="ORF">EXM22_02630</name>
</gene>
<dbReference type="PANTHER" id="PTHR43649:SF29">
    <property type="entry name" value="OSMOPROTECTIVE COMPOUNDS-BINDING PROTEIN GGTB"/>
    <property type="match status" value="1"/>
</dbReference>
<dbReference type="InterPro" id="IPR050490">
    <property type="entry name" value="Bact_solute-bd_prot1"/>
</dbReference>
<dbReference type="Proteomes" id="UP000324209">
    <property type="component" value="Chromosome"/>
</dbReference>
<dbReference type="Pfam" id="PF01547">
    <property type="entry name" value="SBP_bac_1"/>
    <property type="match status" value="1"/>
</dbReference>
<proteinExistence type="inferred from homology"/>
<evidence type="ECO:0000256" key="2">
    <source>
        <dbReference type="ARBA" id="ARBA00008520"/>
    </source>
</evidence>
<evidence type="ECO:0000313" key="4">
    <source>
        <dbReference type="EMBL" id="QEN06939.1"/>
    </source>
</evidence>
<dbReference type="SUPFAM" id="SSF53850">
    <property type="entry name" value="Periplasmic binding protein-like II"/>
    <property type="match status" value="1"/>
</dbReference>